<dbReference type="PANTHER" id="PTHR11785">
    <property type="entry name" value="AMINO ACID TRANSPORTER"/>
    <property type="match status" value="1"/>
</dbReference>
<comment type="subcellular location">
    <subcellularLocation>
        <location evidence="1">Membrane</location>
        <topology evidence="1">Multi-pass membrane protein</topology>
    </subcellularLocation>
</comment>
<evidence type="ECO:0000256" key="2">
    <source>
        <dbReference type="ARBA" id="ARBA00022692"/>
    </source>
</evidence>
<dbReference type="InterPro" id="IPR002293">
    <property type="entry name" value="AA/rel_permease1"/>
</dbReference>
<protein>
    <submittedName>
        <fullName evidence="6">Amino acid permease</fullName>
    </submittedName>
</protein>
<evidence type="ECO:0000256" key="5">
    <source>
        <dbReference type="SAM" id="Phobius"/>
    </source>
</evidence>
<feature type="transmembrane region" description="Helical" evidence="5">
    <location>
        <begin position="175"/>
        <end position="196"/>
    </location>
</feature>
<evidence type="ECO:0000256" key="1">
    <source>
        <dbReference type="ARBA" id="ARBA00004141"/>
    </source>
</evidence>
<feature type="transmembrane region" description="Helical" evidence="5">
    <location>
        <begin position="31"/>
        <end position="56"/>
    </location>
</feature>
<feature type="transmembrane region" description="Helical" evidence="5">
    <location>
        <begin position="385"/>
        <end position="409"/>
    </location>
</feature>
<feature type="transmembrane region" description="Helical" evidence="5">
    <location>
        <begin position="316"/>
        <end position="334"/>
    </location>
</feature>
<dbReference type="PIRSF" id="PIRSF006060">
    <property type="entry name" value="AA_transporter"/>
    <property type="match status" value="1"/>
</dbReference>
<organism evidence="6">
    <name type="scientific">Singulisphaera sp. Ch08</name>
    <dbReference type="NCBI Taxonomy" id="3120278"/>
    <lineage>
        <taxon>Bacteria</taxon>
        <taxon>Pseudomonadati</taxon>
        <taxon>Planctomycetota</taxon>
        <taxon>Planctomycetia</taxon>
        <taxon>Isosphaerales</taxon>
        <taxon>Isosphaeraceae</taxon>
        <taxon>Singulisphaera</taxon>
    </lineage>
</organism>
<dbReference type="GO" id="GO:0016020">
    <property type="term" value="C:membrane"/>
    <property type="evidence" value="ECO:0007669"/>
    <property type="project" value="UniProtKB-SubCell"/>
</dbReference>
<keyword evidence="2 5" id="KW-0812">Transmembrane</keyword>
<dbReference type="RefSeq" id="WP_406697141.1">
    <property type="nucleotide sequence ID" value="NZ_CP155447.1"/>
</dbReference>
<evidence type="ECO:0000256" key="3">
    <source>
        <dbReference type="ARBA" id="ARBA00022989"/>
    </source>
</evidence>
<feature type="transmembrane region" description="Helical" evidence="5">
    <location>
        <begin position="145"/>
        <end position="163"/>
    </location>
</feature>
<reference evidence="6" key="1">
    <citation type="submission" date="2024-05" db="EMBL/GenBank/DDBJ databases">
        <title>Planctomycetes of the genus Singulisphaera possess chitinolytic capabilities.</title>
        <authorList>
            <person name="Ivanova A."/>
        </authorList>
    </citation>
    <scope>NUCLEOTIDE SEQUENCE</scope>
    <source>
        <strain evidence="6">Ch08T</strain>
    </source>
</reference>
<feature type="transmembrane region" description="Helical" evidence="5">
    <location>
        <begin position="62"/>
        <end position="82"/>
    </location>
</feature>
<dbReference type="Pfam" id="PF13520">
    <property type="entry name" value="AA_permease_2"/>
    <property type="match status" value="1"/>
</dbReference>
<feature type="transmembrane region" description="Helical" evidence="5">
    <location>
        <begin position="421"/>
        <end position="442"/>
    </location>
</feature>
<dbReference type="Gene3D" id="1.20.1740.10">
    <property type="entry name" value="Amino acid/polyamine transporter I"/>
    <property type="match status" value="1"/>
</dbReference>
<feature type="transmembrane region" description="Helical" evidence="5">
    <location>
        <begin position="355"/>
        <end position="379"/>
    </location>
</feature>
<dbReference type="InterPro" id="IPR050598">
    <property type="entry name" value="AminoAcid_Transporter"/>
</dbReference>
<evidence type="ECO:0000256" key="4">
    <source>
        <dbReference type="ARBA" id="ARBA00023136"/>
    </source>
</evidence>
<dbReference type="AlphaFoldDB" id="A0AAU7CH30"/>
<keyword evidence="4 5" id="KW-0472">Membrane</keyword>
<evidence type="ECO:0000313" key="6">
    <source>
        <dbReference type="EMBL" id="XBH04385.1"/>
    </source>
</evidence>
<dbReference type="GO" id="GO:0015179">
    <property type="term" value="F:L-amino acid transmembrane transporter activity"/>
    <property type="evidence" value="ECO:0007669"/>
    <property type="project" value="TreeGrafter"/>
</dbReference>
<dbReference type="PANTHER" id="PTHR11785:SF512">
    <property type="entry name" value="SOBREMESA, ISOFORM B"/>
    <property type="match status" value="1"/>
</dbReference>
<feature type="transmembrane region" description="Helical" evidence="5">
    <location>
        <begin position="216"/>
        <end position="238"/>
    </location>
</feature>
<sequence>MPMSNCDPKIELTPTGDGPPKMPAEFGLSMATFVIVASMVGVGILTTSGFTVYAVGSNQLMLGLWVLGGVIAASGALTLCELSAAMPKTGGDYVYLHEAYGPLAAFLSGWVSFLIGFAAPSAAAAFGAAKFLLVPLHLEGPTALYAQRGLATFTILIFATIHTRSRGGTAWVQGWITSLKLLILGLFVLAGLAVGWPHHANLVDLPPMSEARVLPMMFSLVYISYAYIGWNAASYLAGEIVEPQRLLPRAILLGTAGVVALYLGLNVVYALALSADDVRAIVDAPGNRLPYKPEAVAPIAQLAAQRLFGARWSEPLSVSIGLMLLSSLSAYVLLGPRVVYAMALAGQFPKIAGRLSTRAATPVVATVLQVACTLTLLWTGSFDSLVIYASVGLAIFSMLTISAVYVLRVNRPDLPRPFKTPGYPVTPAIYLVFTTILTAAAFSQRFWVSTYSLLSIMAGVPIYYFCQRGGSRENVSTEYAVPDQG</sequence>
<accession>A0AAU7CH30</accession>
<keyword evidence="3 5" id="KW-1133">Transmembrane helix</keyword>
<feature type="transmembrane region" description="Helical" evidence="5">
    <location>
        <begin position="448"/>
        <end position="466"/>
    </location>
</feature>
<proteinExistence type="predicted"/>
<feature type="transmembrane region" description="Helical" evidence="5">
    <location>
        <begin position="250"/>
        <end position="272"/>
    </location>
</feature>
<gene>
    <name evidence="6" type="ORF">V5E97_39750</name>
</gene>
<feature type="transmembrane region" description="Helical" evidence="5">
    <location>
        <begin position="103"/>
        <end position="133"/>
    </location>
</feature>
<dbReference type="EMBL" id="CP155447">
    <property type="protein sequence ID" value="XBH04385.1"/>
    <property type="molecule type" value="Genomic_DNA"/>
</dbReference>
<name>A0AAU7CH30_9BACT</name>